<dbReference type="GO" id="GO:0003677">
    <property type="term" value="F:DNA binding"/>
    <property type="evidence" value="ECO:0007669"/>
    <property type="project" value="InterPro"/>
</dbReference>
<dbReference type="PRINTS" id="PR00506">
    <property type="entry name" value="D21N6MTFRASE"/>
</dbReference>
<comment type="caution">
    <text evidence="8">The sequence shown here is derived from an EMBL/GenBank/DDBJ whole genome shotgun (WGS) entry which is preliminary data.</text>
</comment>
<evidence type="ECO:0000256" key="5">
    <source>
        <dbReference type="ARBA" id="ARBA00022691"/>
    </source>
</evidence>
<accession>A0A9X1X6N4</accession>
<dbReference type="GO" id="GO:0032259">
    <property type="term" value="P:methylation"/>
    <property type="evidence" value="ECO:0007669"/>
    <property type="project" value="UniProtKB-KW"/>
</dbReference>
<dbReference type="EMBL" id="JALJEJ010000005">
    <property type="protein sequence ID" value="MCJ8210658.1"/>
    <property type="molecule type" value="Genomic_DNA"/>
</dbReference>
<evidence type="ECO:0000313" key="9">
    <source>
        <dbReference type="Proteomes" id="UP001139450"/>
    </source>
</evidence>
<evidence type="ECO:0000256" key="1">
    <source>
        <dbReference type="ARBA" id="ARBA00006594"/>
    </source>
</evidence>
<comment type="catalytic activity">
    <reaction evidence="6">
        <text>a 2'-deoxyadenosine in DNA + S-adenosyl-L-methionine = an N(6)-methyl-2'-deoxyadenosine in DNA + S-adenosyl-L-homocysteine + H(+)</text>
        <dbReference type="Rhea" id="RHEA:15197"/>
        <dbReference type="Rhea" id="RHEA-COMP:12418"/>
        <dbReference type="Rhea" id="RHEA-COMP:12419"/>
        <dbReference type="ChEBI" id="CHEBI:15378"/>
        <dbReference type="ChEBI" id="CHEBI:57856"/>
        <dbReference type="ChEBI" id="CHEBI:59789"/>
        <dbReference type="ChEBI" id="CHEBI:90615"/>
        <dbReference type="ChEBI" id="CHEBI:90616"/>
        <dbReference type="EC" id="2.1.1.72"/>
    </reaction>
</comment>
<evidence type="ECO:0000256" key="2">
    <source>
        <dbReference type="ARBA" id="ARBA00011900"/>
    </source>
</evidence>
<protein>
    <recommendedName>
        <fullName evidence="2">site-specific DNA-methyltransferase (adenine-specific)</fullName>
        <ecNumber evidence="2">2.1.1.72</ecNumber>
    </recommendedName>
</protein>
<dbReference type="Pfam" id="PF01555">
    <property type="entry name" value="N6_N4_Mtase"/>
    <property type="match status" value="1"/>
</dbReference>
<dbReference type="SUPFAM" id="SSF53335">
    <property type="entry name" value="S-adenosyl-L-methionine-dependent methyltransferases"/>
    <property type="match status" value="1"/>
</dbReference>
<dbReference type="InterPro" id="IPR002295">
    <property type="entry name" value="N4/N6-MTase_EcoPI_Mod-like"/>
</dbReference>
<keyword evidence="4" id="KW-0808">Transferase</keyword>
<dbReference type="InterPro" id="IPR002052">
    <property type="entry name" value="DNA_methylase_N6_adenine_CS"/>
</dbReference>
<dbReference type="GO" id="GO:0008170">
    <property type="term" value="F:N-methyltransferase activity"/>
    <property type="evidence" value="ECO:0007669"/>
    <property type="project" value="InterPro"/>
</dbReference>
<dbReference type="InterPro" id="IPR029063">
    <property type="entry name" value="SAM-dependent_MTases_sf"/>
</dbReference>
<evidence type="ECO:0000313" key="8">
    <source>
        <dbReference type="EMBL" id="MCJ8210658.1"/>
    </source>
</evidence>
<dbReference type="EC" id="2.1.1.72" evidence="2"/>
<organism evidence="8 9">
    <name type="scientific">Mucilaginibacter straminoryzae</name>
    <dbReference type="NCBI Taxonomy" id="2932774"/>
    <lineage>
        <taxon>Bacteria</taxon>
        <taxon>Pseudomonadati</taxon>
        <taxon>Bacteroidota</taxon>
        <taxon>Sphingobacteriia</taxon>
        <taxon>Sphingobacteriales</taxon>
        <taxon>Sphingobacteriaceae</taxon>
        <taxon>Mucilaginibacter</taxon>
    </lineage>
</organism>
<evidence type="ECO:0000256" key="3">
    <source>
        <dbReference type="ARBA" id="ARBA00022603"/>
    </source>
</evidence>
<proteinExistence type="inferred from homology"/>
<reference evidence="8" key="1">
    <citation type="submission" date="2022-04" db="EMBL/GenBank/DDBJ databases">
        <title>Mucilaginibacter sp. RS28 isolated from freshwater.</title>
        <authorList>
            <person name="Ko S.-R."/>
        </authorList>
    </citation>
    <scope>NUCLEOTIDE SEQUENCE</scope>
    <source>
        <strain evidence="8">RS28</strain>
    </source>
</reference>
<comment type="similarity">
    <text evidence="1">Belongs to the N(4)/N(6)-methyltransferase family.</text>
</comment>
<feature type="domain" description="DNA methylase N-4/N-6" evidence="7">
    <location>
        <begin position="63"/>
        <end position="411"/>
    </location>
</feature>
<dbReference type="GO" id="GO:0009007">
    <property type="term" value="F:site-specific DNA-methyltransferase (adenine-specific) activity"/>
    <property type="evidence" value="ECO:0007669"/>
    <property type="project" value="UniProtKB-EC"/>
</dbReference>
<dbReference type="AlphaFoldDB" id="A0A9X1X6N4"/>
<keyword evidence="5" id="KW-0949">S-adenosyl-L-methionine</keyword>
<dbReference type="Proteomes" id="UP001139450">
    <property type="component" value="Unassembled WGS sequence"/>
</dbReference>
<dbReference type="Gene3D" id="3.40.50.150">
    <property type="entry name" value="Vaccinia Virus protein VP39"/>
    <property type="match status" value="1"/>
</dbReference>
<sequence length="549" mass="63598">MPTLTWIGKEKVINHHHDVPYKVLNHRYSFNSHHPEQEATNKIIRGDNLEALKALLPEYEGKIKCIYIDPPYNTGKDEWMYNDKVDHPKIRKWLGQVVGKQDEDLTRHDKWLCMIYPRLVLLHKLLSEKGVIFISLDDNEVFHIKLLLNEIFGLSNYIGNIILETATDNNPRQISTEHEYILCYAKNKNKQNAWVSKSLAAEYIQSKYLEYKEKYGQDLVSIQANLRKWIRANKSSLEQVTHYDNVDHKGVYHDADVANTKFGGYVYDIVHPSTGKICKVPEKGFRFPLETMQRLIENDDILFGENEQILIKPKKRLENVTDRLRSVIYEDGRSATKELEQMFYRDVFRNPKSESVIRRLLSFSTSPDSIILDSFAGSGTTAHAVLNLNKQDGGNRKFILIEMEDYAETITAERVKRVINGYADKPGTGGSFSYYELGEPLFTGPNNEYLNEAVGIDKIKSYVWFTETRTAYRPIADQQEAFLGIHEQTAFYFIYNPNRLTALDFDTLGLVTVRAGQYIIYADNCLLPKDFLLHHHIVFKKIPRDISRL</sequence>
<keyword evidence="9" id="KW-1185">Reference proteome</keyword>
<name>A0A9X1X6N4_9SPHI</name>
<keyword evidence="3" id="KW-0489">Methyltransferase</keyword>
<dbReference type="PROSITE" id="PS00092">
    <property type="entry name" value="N6_MTASE"/>
    <property type="match status" value="1"/>
</dbReference>
<evidence type="ECO:0000256" key="6">
    <source>
        <dbReference type="ARBA" id="ARBA00047942"/>
    </source>
</evidence>
<gene>
    <name evidence="8" type="ORF">MUY27_13155</name>
</gene>
<evidence type="ECO:0000256" key="4">
    <source>
        <dbReference type="ARBA" id="ARBA00022679"/>
    </source>
</evidence>
<dbReference type="RefSeq" id="WP_245130495.1">
    <property type="nucleotide sequence ID" value="NZ_JALJEJ010000005.1"/>
</dbReference>
<evidence type="ECO:0000259" key="7">
    <source>
        <dbReference type="Pfam" id="PF01555"/>
    </source>
</evidence>
<dbReference type="InterPro" id="IPR002941">
    <property type="entry name" value="DNA_methylase_N4/N6"/>
</dbReference>